<keyword evidence="1" id="KW-0472">Membrane</keyword>
<evidence type="ECO:0000313" key="3">
    <source>
        <dbReference type="Proteomes" id="UP001372526"/>
    </source>
</evidence>
<reference evidence="2 3" key="1">
    <citation type="submission" date="2024-01" db="EMBL/GenBank/DDBJ databases">
        <title>Seven novel Bacillus-like species.</title>
        <authorList>
            <person name="Liu G."/>
        </authorList>
    </citation>
    <scope>NUCLEOTIDE SEQUENCE [LARGE SCALE GENOMIC DNA]</scope>
    <source>
        <strain evidence="2 3">FJAT-51639</strain>
    </source>
</reference>
<evidence type="ECO:0000313" key="2">
    <source>
        <dbReference type="EMBL" id="MEI4803149.1"/>
    </source>
</evidence>
<organism evidence="2 3">
    <name type="scientific">Bacillus bruguierae</name>
    <dbReference type="NCBI Taxonomy" id="3127667"/>
    <lineage>
        <taxon>Bacteria</taxon>
        <taxon>Bacillati</taxon>
        <taxon>Bacillota</taxon>
        <taxon>Bacilli</taxon>
        <taxon>Bacillales</taxon>
        <taxon>Bacillaceae</taxon>
        <taxon>Bacillus</taxon>
    </lineage>
</organism>
<feature type="transmembrane region" description="Helical" evidence="1">
    <location>
        <begin position="7"/>
        <end position="24"/>
    </location>
</feature>
<keyword evidence="1" id="KW-1133">Transmembrane helix</keyword>
<keyword evidence="3" id="KW-1185">Reference proteome</keyword>
<dbReference type="RefSeq" id="WP_336473538.1">
    <property type="nucleotide sequence ID" value="NZ_JBAWSX010000011.1"/>
</dbReference>
<feature type="transmembrane region" description="Helical" evidence="1">
    <location>
        <begin position="97"/>
        <end position="116"/>
    </location>
</feature>
<feature type="transmembrane region" description="Helical" evidence="1">
    <location>
        <begin position="30"/>
        <end position="50"/>
    </location>
</feature>
<evidence type="ECO:0000256" key="1">
    <source>
        <dbReference type="SAM" id="Phobius"/>
    </source>
</evidence>
<comment type="caution">
    <text evidence="2">The sequence shown here is derived from an EMBL/GenBank/DDBJ whole genome shotgun (WGS) entry which is preliminary data.</text>
</comment>
<proteinExistence type="predicted"/>
<dbReference type="EMBL" id="JBAWSX010000011">
    <property type="protein sequence ID" value="MEI4803149.1"/>
    <property type="molecule type" value="Genomic_DNA"/>
</dbReference>
<name>A0ABU8FMN0_9BACI</name>
<dbReference type="Proteomes" id="UP001372526">
    <property type="component" value="Unassembled WGS sequence"/>
</dbReference>
<protein>
    <submittedName>
        <fullName evidence="2">Uncharacterized protein</fullName>
    </submittedName>
</protein>
<sequence length="125" mass="14883">MRMFTVLAGFIIVACFQIGFLYMLQRIEQISPMYLLCEFIYIVVLFGYGMGSAHYFYKHKKYIFIVVFIFFYIWGYYSYNDSVQGILQLHIVSIQQALQLLFCIMFGAIVYGMLFYKENTEKKVK</sequence>
<feature type="transmembrane region" description="Helical" evidence="1">
    <location>
        <begin position="62"/>
        <end position="77"/>
    </location>
</feature>
<keyword evidence="1" id="KW-0812">Transmembrane</keyword>
<dbReference type="PROSITE" id="PS51257">
    <property type="entry name" value="PROKAR_LIPOPROTEIN"/>
    <property type="match status" value="1"/>
</dbReference>
<gene>
    <name evidence="2" type="ORF">WAZ07_17880</name>
</gene>
<accession>A0ABU8FMN0</accession>